<dbReference type="PANTHER" id="PTHR45745">
    <property type="entry name" value="PHOSPHOMANNOMUTASE 45A"/>
    <property type="match status" value="1"/>
</dbReference>
<keyword evidence="3" id="KW-0413">Isomerase</keyword>
<dbReference type="Pfam" id="PF02880">
    <property type="entry name" value="PGM_PMM_III"/>
    <property type="match status" value="1"/>
</dbReference>
<dbReference type="Proteomes" id="UP000760545">
    <property type="component" value="Unassembled WGS sequence"/>
</dbReference>
<dbReference type="SUPFAM" id="SSF53738">
    <property type="entry name" value="Phosphoglucomutase, first 3 domains"/>
    <property type="match status" value="1"/>
</dbReference>
<comment type="caution">
    <text evidence="5">The sequence shown here is derived from an EMBL/GenBank/DDBJ whole genome shotgun (WGS) entry which is preliminary data.</text>
</comment>
<gene>
    <name evidence="5" type="ORF">HC176_17645</name>
</gene>
<accession>A0ABX1DG55</accession>
<keyword evidence="2" id="KW-0460">Magnesium</keyword>
<dbReference type="EMBL" id="JAAVJS010000469">
    <property type="protein sequence ID" value="NJX17297.1"/>
    <property type="molecule type" value="Genomic_DNA"/>
</dbReference>
<name>A0ABX1DG55_9FLAO</name>
<evidence type="ECO:0000313" key="6">
    <source>
        <dbReference type="Proteomes" id="UP000760545"/>
    </source>
</evidence>
<dbReference type="Gene3D" id="3.40.120.10">
    <property type="entry name" value="Alpha-D-Glucose-1,6-Bisphosphate, subunit A, domain 3"/>
    <property type="match status" value="1"/>
</dbReference>
<protein>
    <submittedName>
        <fullName evidence="5">Phospho-sugar mutase</fullName>
    </submittedName>
</protein>
<dbReference type="InterPro" id="IPR016055">
    <property type="entry name" value="A-D-PHexomutase_a/b/a-I/II/III"/>
</dbReference>
<keyword evidence="1" id="KW-0479">Metal-binding</keyword>
<evidence type="ECO:0000313" key="5">
    <source>
        <dbReference type="EMBL" id="NJX17297.1"/>
    </source>
</evidence>
<feature type="non-terminal residue" evidence="5">
    <location>
        <position position="122"/>
    </location>
</feature>
<reference evidence="5 6" key="1">
    <citation type="submission" date="2020-03" db="EMBL/GenBank/DDBJ databases">
        <title>Tamlana sp. nov, isolated from XXX.</title>
        <authorList>
            <person name="Cao W.R."/>
        </authorList>
    </citation>
    <scope>NUCLEOTIDE SEQUENCE [LARGE SCALE GENOMIC DNA]</scope>
    <source>
        <strain evidence="5 6">HST1-43</strain>
    </source>
</reference>
<keyword evidence="6" id="KW-1185">Reference proteome</keyword>
<evidence type="ECO:0000259" key="4">
    <source>
        <dbReference type="Pfam" id="PF02880"/>
    </source>
</evidence>
<evidence type="ECO:0000256" key="2">
    <source>
        <dbReference type="ARBA" id="ARBA00022842"/>
    </source>
</evidence>
<proteinExistence type="predicted"/>
<organism evidence="5 6">
    <name type="scientific">Tamlana crocina</name>
    <dbReference type="NCBI Taxonomy" id="393006"/>
    <lineage>
        <taxon>Bacteria</taxon>
        <taxon>Pseudomonadati</taxon>
        <taxon>Bacteroidota</taxon>
        <taxon>Flavobacteriia</taxon>
        <taxon>Flavobacteriales</taxon>
        <taxon>Flavobacteriaceae</taxon>
        <taxon>Tamlana</taxon>
    </lineage>
</organism>
<dbReference type="PANTHER" id="PTHR45745:SF1">
    <property type="entry name" value="PHOSPHOGLUCOMUTASE 2B-RELATED"/>
    <property type="match status" value="1"/>
</dbReference>
<feature type="non-terminal residue" evidence="5">
    <location>
        <position position="1"/>
    </location>
</feature>
<sequence length="122" mass="13803">WFLLEQWKKQGKINGKEFVGSTIVSTPMIRVVTEAYGVEYKEGLTGFKWIAKMIKDHPQLDFVGGGEESFGFMVGEFVRDKDAVTSTLLACEIAAQMKANGCSVYEKLIELYSEFGLYREEL</sequence>
<evidence type="ECO:0000256" key="3">
    <source>
        <dbReference type="ARBA" id="ARBA00023235"/>
    </source>
</evidence>
<evidence type="ECO:0000256" key="1">
    <source>
        <dbReference type="ARBA" id="ARBA00022723"/>
    </source>
</evidence>
<feature type="domain" description="Alpha-D-phosphohexomutase alpha/beta/alpha" evidence="4">
    <location>
        <begin position="3"/>
        <end position="110"/>
    </location>
</feature>
<dbReference type="InterPro" id="IPR005846">
    <property type="entry name" value="A-D-PHexomutase_a/b/a-III"/>
</dbReference>